<evidence type="ECO:0000256" key="2">
    <source>
        <dbReference type="ARBA" id="ARBA00022434"/>
    </source>
</evidence>
<gene>
    <name evidence="12" type="ORF">ACJMK2_005148</name>
</gene>
<dbReference type="Proteomes" id="UP001634394">
    <property type="component" value="Unassembled WGS sequence"/>
</dbReference>
<feature type="binding site" evidence="8">
    <location>
        <position position="80"/>
    </location>
    <ligand>
        <name>Fe cation</name>
        <dbReference type="ChEBI" id="CHEBI:24875"/>
        <label>1</label>
    </ligand>
</feature>
<keyword evidence="4 9" id="KW-0560">Oxidoreductase</keyword>
<feature type="signal peptide" evidence="10">
    <location>
        <begin position="1"/>
        <end position="16"/>
    </location>
</feature>
<comment type="similarity">
    <text evidence="1 9">Belongs to the ferritin family.</text>
</comment>
<dbReference type="InterPro" id="IPR014034">
    <property type="entry name" value="Ferritin_CS"/>
</dbReference>
<evidence type="ECO:0000256" key="10">
    <source>
        <dbReference type="SAM" id="SignalP"/>
    </source>
</evidence>
<keyword evidence="13" id="KW-1185">Reference proteome</keyword>
<dbReference type="EMBL" id="JBJQND010000010">
    <property type="protein sequence ID" value="KAL3863391.1"/>
    <property type="molecule type" value="Genomic_DNA"/>
</dbReference>
<dbReference type="GO" id="GO:0004322">
    <property type="term" value="F:ferroxidase activity"/>
    <property type="evidence" value="ECO:0007669"/>
    <property type="project" value="UniProtKB-EC"/>
</dbReference>
<dbReference type="PANTHER" id="PTHR11431">
    <property type="entry name" value="FERRITIN"/>
    <property type="match status" value="1"/>
</dbReference>
<dbReference type="InterPro" id="IPR009078">
    <property type="entry name" value="Ferritin-like_SF"/>
</dbReference>
<keyword evidence="2 9" id="KW-0409">Iron storage</keyword>
<dbReference type="InterPro" id="IPR008331">
    <property type="entry name" value="Ferritin_DPS_dom"/>
</dbReference>
<comment type="caution">
    <text evidence="12">The sequence shown here is derived from an EMBL/GenBank/DDBJ whole genome shotgun (WGS) entry which is preliminary data.</text>
</comment>
<dbReference type="PROSITE" id="PS50905">
    <property type="entry name" value="FERRITIN_LIKE"/>
    <property type="match status" value="1"/>
</dbReference>
<dbReference type="AlphaFoldDB" id="A0ABD3VP68"/>
<evidence type="ECO:0000256" key="3">
    <source>
        <dbReference type="ARBA" id="ARBA00022723"/>
    </source>
</evidence>
<reference evidence="12 13" key="1">
    <citation type="submission" date="2024-11" db="EMBL/GenBank/DDBJ databases">
        <title>Chromosome-level genome assembly of the freshwater bivalve Anodonta woodiana.</title>
        <authorList>
            <person name="Chen X."/>
        </authorList>
    </citation>
    <scope>NUCLEOTIDE SEQUENCE [LARGE SCALE GENOMIC DNA]</scope>
    <source>
        <strain evidence="12">MN2024</strain>
        <tissue evidence="12">Gills</tissue>
    </source>
</reference>
<proteinExistence type="inferred from homology"/>
<name>A0ABD3VP68_SINWO</name>
<dbReference type="PANTHER" id="PTHR11431:SF75">
    <property type="entry name" value="FERRITIN"/>
    <property type="match status" value="1"/>
</dbReference>
<dbReference type="EC" id="1.16.3.1" evidence="9"/>
<evidence type="ECO:0000256" key="5">
    <source>
        <dbReference type="ARBA" id="ARBA00023004"/>
    </source>
</evidence>
<evidence type="ECO:0000313" key="12">
    <source>
        <dbReference type="EMBL" id="KAL3863391.1"/>
    </source>
</evidence>
<protein>
    <recommendedName>
        <fullName evidence="9">Ferritin</fullName>
        <ecNumber evidence="9">1.16.3.1</ecNumber>
    </recommendedName>
</protein>
<comment type="catalytic activity">
    <reaction evidence="7 9">
        <text>4 Fe(2+) + O2 + 4 H(+) = 4 Fe(3+) + 2 H2O</text>
        <dbReference type="Rhea" id="RHEA:11148"/>
        <dbReference type="ChEBI" id="CHEBI:15377"/>
        <dbReference type="ChEBI" id="CHEBI:15378"/>
        <dbReference type="ChEBI" id="CHEBI:15379"/>
        <dbReference type="ChEBI" id="CHEBI:29033"/>
        <dbReference type="ChEBI" id="CHEBI:29034"/>
        <dbReference type="EC" id="1.16.3.1"/>
    </reaction>
</comment>
<sequence>MKTSLLVLALIGICSTDPFVDNIRQNYSEKINNQLIQQIRLELEASYLYQAYSQYFSRGDVALPGFAKFFESASKEEREHATMLMDYVNKRGGYISLQNIQFKTMCDTIKQKDSEIGFDTDACICFFMSHKKDLKKEIVKDTCPEDRAMWKNGLWAMQEALVAERYVNTQLLQLHSDAEKIDAHLSHILEHHFLDEQVESIKKIADYITQLERAGDGLGEHLFDKSL</sequence>
<feature type="binding site" evidence="8">
    <location>
        <position position="164"/>
    </location>
    <ligand>
        <name>Fe cation</name>
        <dbReference type="ChEBI" id="CHEBI:24875"/>
        <label>1</label>
    </ligand>
</feature>
<evidence type="ECO:0000256" key="9">
    <source>
        <dbReference type="RuleBase" id="RU361145"/>
    </source>
</evidence>
<feature type="chain" id="PRO_5044884707" description="Ferritin" evidence="10">
    <location>
        <begin position="17"/>
        <end position="227"/>
    </location>
</feature>
<dbReference type="Gene3D" id="1.20.1260.10">
    <property type="match status" value="1"/>
</dbReference>
<feature type="domain" description="Ferritin-like diiron" evidence="11">
    <location>
        <begin position="25"/>
        <end position="215"/>
    </location>
</feature>
<dbReference type="GO" id="GO:0006879">
    <property type="term" value="P:intracellular iron ion homeostasis"/>
    <property type="evidence" value="ECO:0007669"/>
    <property type="project" value="UniProtKB-KW"/>
</dbReference>
<dbReference type="SUPFAM" id="SSF47240">
    <property type="entry name" value="Ferritin-like"/>
    <property type="match status" value="1"/>
</dbReference>
<evidence type="ECO:0000256" key="7">
    <source>
        <dbReference type="ARBA" id="ARBA00047990"/>
    </source>
</evidence>
<keyword evidence="3 8" id="KW-0479">Metal-binding</keyword>
<dbReference type="Pfam" id="PF00210">
    <property type="entry name" value="Ferritin"/>
    <property type="match status" value="1"/>
</dbReference>
<dbReference type="GO" id="GO:0046872">
    <property type="term" value="F:metal ion binding"/>
    <property type="evidence" value="ECO:0007669"/>
    <property type="project" value="UniProtKB-KW"/>
</dbReference>
<feature type="binding site" evidence="8">
    <location>
        <position position="197"/>
    </location>
    <ligand>
        <name>Fe cation</name>
        <dbReference type="ChEBI" id="CHEBI:24875"/>
        <label>1</label>
    </ligand>
</feature>
<accession>A0ABD3VP68</accession>
<feature type="binding site" evidence="8">
    <location>
        <position position="42"/>
    </location>
    <ligand>
        <name>Fe cation</name>
        <dbReference type="ChEBI" id="CHEBI:24875"/>
        <label>1</label>
    </ligand>
</feature>
<keyword evidence="5 8" id="KW-0408">Iron</keyword>
<dbReference type="CDD" id="cd01056">
    <property type="entry name" value="Euk_Ferritin"/>
    <property type="match status" value="1"/>
</dbReference>
<evidence type="ECO:0000313" key="13">
    <source>
        <dbReference type="Proteomes" id="UP001634394"/>
    </source>
</evidence>
<dbReference type="InterPro" id="IPR009040">
    <property type="entry name" value="Ferritin-like_diiron"/>
</dbReference>
<dbReference type="PROSITE" id="PS00204">
    <property type="entry name" value="FERRITIN_2"/>
    <property type="match status" value="1"/>
</dbReference>
<evidence type="ECO:0000256" key="8">
    <source>
        <dbReference type="PIRSR" id="PIRSR601519-1"/>
    </source>
</evidence>
<evidence type="ECO:0000256" key="4">
    <source>
        <dbReference type="ARBA" id="ARBA00023002"/>
    </source>
</evidence>
<evidence type="ECO:0000259" key="11">
    <source>
        <dbReference type="PROSITE" id="PS50905"/>
    </source>
</evidence>
<dbReference type="InterPro" id="IPR012347">
    <property type="entry name" value="Ferritin-like"/>
</dbReference>
<comment type="function">
    <text evidence="9">Stores iron in a soluble, non-toxic, readily available form. Important for iron homeostasis. Iron is taken up in the ferrous form and deposited as ferric hydroxides after oxidation.</text>
</comment>
<feature type="binding site" evidence="8">
    <location>
        <position position="77"/>
    </location>
    <ligand>
        <name>Fe cation</name>
        <dbReference type="ChEBI" id="CHEBI:24875"/>
        <label>1</label>
    </ligand>
</feature>
<dbReference type="InterPro" id="IPR001519">
    <property type="entry name" value="Ferritin"/>
</dbReference>
<keyword evidence="10" id="KW-0732">Signal</keyword>
<comment type="function">
    <text evidence="6">Stores iron in a soluble, non-toxic, readily available form. Important for iron homeostasis. Has ferroxidase activity. Iron is taken up in the ferrous form and deposited as ferric hydroxides after oxidation.</text>
</comment>
<organism evidence="12 13">
    <name type="scientific">Sinanodonta woodiana</name>
    <name type="common">Chinese pond mussel</name>
    <name type="synonym">Anodonta woodiana</name>
    <dbReference type="NCBI Taxonomy" id="1069815"/>
    <lineage>
        <taxon>Eukaryota</taxon>
        <taxon>Metazoa</taxon>
        <taxon>Spiralia</taxon>
        <taxon>Lophotrochozoa</taxon>
        <taxon>Mollusca</taxon>
        <taxon>Bivalvia</taxon>
        <taxon>Autobranchia</taxon>
        <taxon>Heteroconchia</taxon>
        <taxon>Palaeoheterodonta</taxon>
        <taxon>Unionida</taxon>
        <taxon>Unionoidea</taxon>
        <taxon>Unionidae</taxon>
        <taxon>Unioninae</taxon>
        <taxon>Sinanodonta</taxon>
    </lineage>
</organism>
<evidence type="ECO:0000256" key="6">
    <source>
        <dbReference type="ARBA" id="ARBA00025111"/>
    </source>
</evidence>
<evidence type="ECO:0000256" key="1">
    <source>
        <dbReference type="ARBA" id="ARBA00007513"/>
    </source>
</evidence>